<protein>
    <submittedName>
        <fullName evidence="2">Uncharacterized protein</fullName>
    </submittedName>
</protein>
<comment type="caution">
    <text evidence="2">The sequence shown here is derived from an EMBL/GenBank/DDBJ whole genome shotgun (WGS) entry which is preliminary data.</text>
</comment>
<reference evidence="2 3" key="1">
    <citation type="journal article" date="2016" name="Nat. Commun.">
        <title>Thousands of microbial genomes shed light on interconnected biogeochemical processes in an aquifer system.</title>
        <authorList>
            <person name="Anantharaman K."/>
            <person name="Brown C.T."/>
            <person name="Hug L.A."/>
            <person name="Sharon I."/>
            <person name="Castelle C.J."/>
            <person name="Probst A.J."/>
            <person name="Thomas B.C."/>
            <person name="Singh A."/>
            <person name="Wilkins M.J."/>
            <person name="Karaoz U."/>
            <person name="Brodie E.L."/>
            <person name="Williams K.H."/>
            <person name="Hubbard S.S."/>
            <person name="Banfield J.F."/>
        </authorList>
    </citation>
    <scope>NUCLEOTIDE SEQUENCE [LARGE SCALE GENOMIC DNA]</scope>
</reference>
<evidence type="ECO:0000256" key="1">
    <source>
        <dbReference type="SAM" id="Phobius"/>
    </source>
</evidence>
<keyword evidence="1" id="KW-0812">Transmembrane</keyword>
<organism evidence="2 3">
    <name type="scientific">Candidatus Kerfeldbacteria bacterium RIFCSPHIGHO2_12_FULL_48_17</name>
    <dbReference type="NCBI Taxonomy" id="1798542"/>
    <lineage>
        <taxon>Bacteria</taxon>
        <taxon>Candidatus Kerfeldiibacteriota</taxon>
    </lineage>
</organism>
<proteinExistence type="predicted"/>
<dbReference type="Proteomes" id="UP000176952">
    <property type="component" value="Unassembled WGS sequence"/>
</dbReference>
<evidence type="ECO:0000313" key="2">
    <source>
        <dbReference type="EMBL" id="OGY83723.1"/>
    </source>
</evidence>
<sequence length="200" mass="22693">MYDLLFKSGIVSVGAWIALVVLVYLALSLTGSCVRSCEMRAQQDPNTSYPTPVTTEEQVKRAEKLAAHQAEILKTLPQTIEEAASYPRSQDYPAQEKLFLLYPFKWDHCWGPLLGPGVWHVVIYKWKAAGSLQMEDLKEGPAVEDYELVSNFRVNTVVDKREGKQVIVPEGWKDKNALYFFQLERISDSLGWVSVPPQCR</sequence>
<keyword evidence="1" id="KW-0472">Membrane</keyword>
<dbReference type="STRING" id="1798542.A3F54_05065"/>
<dbReference type="AlphaFoldDB" id="A0A1G2B3E4"/>
<evidence type="ECO:0000313" key="3">
    <source>
        <dbReference type="Proteomes" id="UP000176952"/>
    </source>
</evidence>
<gene>
    <name evidence="2" type="ORF">A3F54_05065</name>
</gene>
<name>A0A1G2B3E4_9BACT</name>
<dbReference type="PROSITE" id="PS51257">
    <property type="entry name" value="PROKAR_LIPOPROTEIN"/>
    <property type="match status" value="1"/>
</dbReference>
<dbReference type="EMBL" id="MHKD01000019">
    <property type="protein sequence ID" value="OGY83723.1"/>
    <property type="molecule type" value="Genomic_DNA"/>
</dbReference>
<accession>A0A1G2B3E4</accession>
<keyword evidence="1" id="KW-1133">Transmembrane helix</keyword>
<feature type="transmembrane region" description="Helical" evidence="1">
    <location>
        <begin position="6"/>
        <end position="27"/>
    </location>
</feature>